<feature type="domain" description="TIR" evidence="15">
    <location>
        <begin position="720"/>
        <end position="867"/>
    </location>
</feature>
<evidence type="ECO:0000256" key="7">
    <source>
        <dbReference type="ARBA" id="ARBA00022729"/>
    </source>
</evidence>
<feature type="chain" id="PRO_5032500956" evidence="14">
    <location>
        <begin position="23"/>
        <end position="877"/>
    </location>
</feature>
<feature type="signal peptide" evidence="14">
    <location>
        <begin position="1"/>
        <end position="22"/>
    </location>
</feature>
<comment type="subcellular location">
    <subcellularLocation>
        <location evidence="1">Cell membrane</location>
    </subcellularLocation>
    <subcellularLocation>
        <location evidence="2">Membrane</location>
        <topology evidence="2">Single-pass type I membrane protein</topology>
    </subcellularLocation>
</comment>
<dbReference type="PANTHER" id="PTHR24365:SF530">
    <property type="entry name" value="MSTPROX-RELATED"/>
    <property type="match status" value="1"/>
</dbReference>
<evidence type="ECO:0000256" key="3">
    <source>
        <dbReference type="ARBA" id="ARBA00009634"/>
    </source>
</evidence>
<sequence length="877" mass="100318">MHTKEMFLHRVLVFTLVTCIKAEDFCPEKCSCNKELTSVNCERHKLLNIPNKLPKSVERLYMTHNDIVHVNFSANIILPNLRIIWLDNNKIAGLQANTFDGRIVPKLNQLHIRNNKISVIESRTFVNMTSLTQIYLTNNEIQEIQPDAFEDTPSVQLINLGSNYLSGIPRLGKLQSLKSLYIQANKLSDPTFPDEYRQLKKLNEIGLSNNAIRKLDDSTFRNLHNSDIRKLELSRNKIDEISTGAFSWMKNITSLKLGYNPLTSSDLEMAFYGLVGSSLVSLIIDNITLGGVLPSSTFQLLQNTSITTLSLKNNKMSNIPQRGFANLKKLITLTLSVANIFEISDSAFEGLDALTRLFLNNNQLFRVPNNLPPSLQWLYLNGNQITSLKDNTFKKLSKLQYLYLGGNKIHQLEQSAFVGLTSLKTIHLVDNKIHTLPGKLFESFIVLESLELNKNNINQIPNGDSLFGSMSSLNYLNMADNAFASCSMGLFRVLPSLRYLHLENNQLGNLIANDVNGHLFAGLHKLIVLNITNNQLTQLPDPIFKDLINLKYLNISSNKISSWGDNLFKRTFQLENLDLSQNMIALVNSSSVEDFKEMKTLDLRQNPFACTCDLRWFRDWMNTTTISILHSEAYLCNSPPEWHGKKLLSFDRHKINCVWFTTIQIIVAAVCGFLAFVIVIAVVYKRRWYIKLRWYRIQRSMVRSGESGAVGYQKLDGDVNKYDAYICSASDNYQWVLKNIFPGVDCGDLETVTFGGEFKLYFEDRDAEPGKAEVYNIIENMEASRVVLIILTREFMAKERYKFEIITAIDLLEKGKISDILIVNVDGLTARHVPRLLRRKMERHDFLTWEDSEEAKLTFKEQLVEGLRRKRRMENVI</sequence>
<dbReference type="InterPro" id="IPR001611">
    <property type="entry name" value="Leu-rich_rpt"/>
</dbReference>
<dbReference type="PIRSF" id="PIRSF037595">
    <property type="entry name" value="Toll-like_receptor"/>
    <property type="match status" value="1"/>
</dbReference>
<evidence type="ECO:0000256" key="8">
    <source>
        <dbReference type="ARBA" id="ARBA00022737"/>
    </source>
</evidence>
<keyword evidence="11 16" id="KW-0675">Receptor</keyword>
<evidence type="ECO:0000256" key="10">
    <source>
        <dbReference type="ARBA" id="ARBA00023136"/>
    </source>
</evidence>
<evidence type="ECO:0000256" key="2">
    <source>
        <dbReference type="ARBA" id="ARBA00004479"/>
    </source>
</evidence>
<name>A0A8B6HPZ5_MYTGA</name>
<keyword evidence="8" id="KW-0677">Repeat</keyword>
<dbReference type="InterPro" id="IPR032675">
    <property type="entry name" value="LRR_dom_sf"/>
</dbReference>
<keyword evidence="4" id="KW-1003">Cell membrane</keyword>
<reference evidence="16" key="1">
    <citation type="submission" date="2018-11" db="EMBL/GenBank/DDBJ databases">
        <authorList>
            <person name="Alioto T."/>
            <person name="Alioto T."/>
        </authorList>
    </citation>
    <scope>NUCLEOTIDE SEQUENCE</scope>
</reference>
<protein>
    <submittedName>
        <fullName evidence="16">Toll-like receptor 13</fullName>
    </submittedName>
</protein>
<keyword evidence="6 13" id="KW-0812">Transmembrane</keyword>
<keyword evidence="9 13" id="KW-1133">Transmembrane helix</keyword>
<evidence type="ECO:0000256" key="1">
    <source>
        <dbReference type="ARBA" id="ARBA00004236"/>
    </source>
</evidence>
<dbReference type="SMART" id="SM00082">
    <property type="entry name" value="LRRCT"/>
    <property type="match status" value="1"/>
</dbReference>
<dbReference type="GO" id="GO:0004888">
    <property type="term" value="F:transmembrane signaling receptor activity"/>
    <property type="evidence" value="ECO:0007669"/>
    <property type="project" value="InterPro"/>
</dbReference>
<evidence type="ECO:0000256" key="4">
    <source>
        <dbReference type="ARBA" id="ARBA00022475"/>
    </source>
</evidence>
<dbReference type="Proteomes" id="UP000596742">
    <property type="component" value="Unassembled WGS sequence"/>
</dbReference>
<evidence type="ECO:0000259" key="15">
    <source>
        <dbReference type="PROSITE" id="PS50104"/>
    </source>
</evidence>
<dbReference type="SMART" id="SM00365">
    <property type="entry name" value="LRR_SD22"/>
    <property type="match status" value="8"/>
</dbReference>
<dbReference type="SMART" id="SM00369">
    <property type="entry name" value="LRR_TYP"/>
    <property type="match status" value="17"/>
</dbReference>
<dbReference type="InterPro" id="IPR003591">
    <property type="entry name" value="Leu-rich_rpt_typical-subtyp"/>
</dbReference>
<dbReference type="SUPFAM" id="SSF52058">
    <property type="entry name" value="L domain-like"/>
    <property type="match status" value="2"/>
</dbReference>
<dbReference type="FunFam" id="3.80.10.10:FF:001438">
    <property type="entry name" value="Uncharacterized protein"/>
    <property type="match status" value="1"/>
</dbReference>
<dbReference type="PANTHER" id="PTHR24365">
    <property type="entry name" value="TOLL-LIKE RECEPTOR"/>
    <property type="match status" value="1"/>
</dbReference>
<evidence type="ECO:0000256" key="6">
    <source>
        <dbReference type="ARBA" id="ARBA00022692"/>
    </source>
</evidence>
<dbReference type="AlphaFoldDB" id="A0A8B6HPZ5"/>
<evidence type="ECO:0000313" key="17">
    <source>
        <dbReference type="Proteomes" id="UP000596742"/>
    </source>
</evidence>
<keyword evidence="10 13" id="KW-0472">Membrane</keyword>
<comment type="caution">
    <text evidence="16">The sequence shown here is derived from an EMBL/GenBank/DDBJ whole genome shotgun (WGS) entry which is preliminary data.</text>
</comment>
<feature type="transmembrane region" description="Helical" evidence="13">
    <location>
        <begin position="658"/>
        <end position="684"/>
    </location>
</feature>
<dbReference type="GO" id="GO:0006955">
    <property type="term" value="P:immune response"/>
    <property type="evidence" value="ECO:0007669"/>
    <property type="project" value="InterPro"/>
</dbReference>
<dbReference type="EMBL" id="UYJE01010368">
    <property type="protein sequence ID" value="VDI82476.1"/>
    <property type="molecule type" value="Genomic_DNA"/>
</dbReference>
<evidence type="ECO:0000256" key="5">
    <source>
        <dbReference type="ARBA" id="ARBA00022614"/>
    </source>
</evidence>
<dbReference type="PROSITE" id="PS50104">
    <property type="entry name" value="TIR"/>
    <property type="match status" value="1"/>
</dbReference>
<evidence type="ECO:0000256" key="13">
    <source>
        <dbReference type="SAM" id="Phobius"/>
    </source>
</evidence>
<dbReference type="InterPro" id="IPR017241">
    <property type="entry name" value="Toll-like_receptor"/>
</dbReference>
<evidence type="ECO:0000256" key="12">
    <source>
        <dbReference type="ARBA" id="ARBA00023180"/>
    </source>
</evidence>
<evidence type="ECO:0000256" key="14">
    <source>
        <dbReference type="SAM" id="SignalP"/>
    </source>
</evidence>
<evidence type="ECO:0000256" key="11">
    <source>
        <dbReference type="ARBA" id="ARBA00023170"/>
    </source>
</evidence>
<evidence type="ECO:0000256" key="9">
    <source>
        <dbReference type="ARBA" id="ARBA00022989"/>
    </source>
</evidence>
<dbReference type="OrthoDB" id="6240959at2759"/>
<comment type="similarity">
    <text evidence="3">Belongs to the Toll-like receptor family.</text>
</comment>
<dbReference type="SMART" id="SM00255">
    <property type="entry name" value="TIR"/>
    <property type="match status" value="1"/>
</dbReference>
<accession>A0A8B6HPZ5</accession>
<dbReference type="Pfam" id="PF13855">
    <property type="entry name" value="LRR_8"/>
    <property type="match status" value="6"/>
</dbReference>
<dbReference type="InterPro" id="IPR000157">
    <property type="entry name" value="TIR_dom"/>
</dbReference>
<evidence type="ECO:0000313" key="16">
    <source>
        <dbReference type="EMBL" id="VDI82476.1"/>
    </source>
</evidence>
<dbReference type="SUPFAM" id="SSF52200">
    <property type="entry name" value="Toll/Interleukin receptor TIR domain"/>
    <property type="match status" value="1"/>
</dbReference>
<keyword evidence="5" id="KW-0433">Leucine-rich repeat</keyword>
<dbReference type="PROSITE" id="PS51450">
    <property type="entry name" value="LRR"/>
    <property type="match status" value="4"/>
</dbReference>
<keyword evidence="7 14" id="KW-0732">Signal</keyword>
<dbReference type="InterPro" id="IPR035897">
    <property type="entry name" value="Toll_tir_struct_dom_sf"/>
</dbReference>
<dbReference type="SMART" id="SM00364">
    <property type="entry name" value="LRR_BAC"/>
    <property type="match status" value="7"/>
</dbReference>
<dbReference type="GO" id="GO:0005886">
    <property type="term" value="C:plasma membrane"/>
    <property type="evidence" value="ECO:0007669"/>
    <property type="project" value="UniProtKB-SubCell"/>
</dbReference>
<dbReference type="InterPro" id="IPR000483">
    <property type="entry name" value="Cys-rich_flank_reg_C"/>
</dbReference>
<dbReference type="Gene3D" id="3.40.50.10140">
    <property type="entry name" value="Toll/interleukin-1 receptor homology (TIR) domain"/>
    <property type="match status" value="1"/>
</dbReference>
<gene>
    <name evidence="16" type="ORF">MGAL_10B086527</name>
</gene>
<dbReference type="Pfam" id="PF01582">
    <property type="entry name" value="TIR"/>
    <property type="match status" value="1"/>
</dbReference>
<dbReference type="Gene3D" id="3.80.10.10">
    <property type="entry name" value="Ribonuclease Inhibitor"/>
    <property type="match status" value="5"/>
</dbReference>
<organism evidence="16 17">
    <name type="scientific">Mytilus galloprovincialis</name>
    <name type="common">Mediterranean mussel</name>
    <dbReference type="NCBI Taxonomy" id="29158"/>
    <lineage>
        <taxon>Eukaryota</taxon>
        <taxon>Metazoa</taxon>
        <taxon>Spiralia</taxon>
        <taxon>Lophotrochozoa</taxon>
        <taxon>Mollusca</taxon>
        <taxon>Bivalvia</taxon>
        <taxon>Autobranchia</taxon>
        <taxon>Pteriomorphia</taxon>
        <taxon>Mytilida</taxon>
        <taxon>Mytiloidea</taxon>
        <taxon>Mytilidae</taxon>
        <taxon>Mytilinae</taxon>
        <taxon>Mytilus</taxon>
    </lineage>
</organism>
<keyword evidence="17" id="KW-1185">Reference proteome</keyword>
<dbReference type="FunFam" id="3.80.10.10:FF:001164">
    <property type="entry name" value="GH01279p"/>
    <property type="match status" value="1"/>
</dbReference>
<dbReference type="GO" id="GO:0002224">
    <property type="term" value="P:toll-like receptor signaling pathway"/>
    <property type="evidence" value="ECO:0007669"/>
    <property type="project" value="InterPro"/>
</dbReference>
<keyword evidence="12" id="KW-0325">Glycoprotein</keyword>
<proteinExistence type="inferred from homology"/>